<dbReference type="Gene3D" id="3.40.50.300">
    <property type="entry name" value="P-loop containing nucleotide triphosphate hydrolases"/>
    <property type="match status" value="2"/>
</dbReference>
<dbReference type="STRING" id="48467.SAMN02745166_04025"/>
<dbReference type="SUPFAM" id="SSF52540">
    <property type="entry name" value="P-loop containing nucleoside triphosphate hydrolases"/>
    <property type="match status" value="2"/>
</dbReference>
<dbReference type="InterPro" id="IPR003439">
    <property type="entry name" value="ABC_transporter-like_ATP-bd"/>
</dbReference>
<dbReference type="SMART" id="SM00382">
    <property type="entry name" value="AAA"/>
    <property type="match status" value="2"/>
</dbReference>
<dbReference type="CDD" id="cd03293">
    <property type="entry name" value="ABC_NrtD_SsuB_transporters"/>
    <property type="match status" value="2"/>
</dbReference>
<protein>
    <submittedName>
        <fullName evidence="5">Nitrate/nitrite transport system ATP-binding protein</fullName>
    </submittedName>
</protein>
<dbReference type="InterPro" id="IPR017871">
    <property type="entry name" value="ABC_transporter-like_CS"/>
</dbReference>
<dbReference type="GO" id="GO:0005524">
    <property type="term" value="F:ATP binding"/>
    <property type="evidence" value="ECO:0007669"/>
    <property type="project" value="UniProtKB-KW"/>
</dbReference>
<reference evidence="6" key="1">
    <citation type="submission" date="2017-02" db="EMBL/GenBank/DDBJ databases">
        <authorList>
            <person name="Varghese N."/>
            <person name="Submissions S."/>
        </authorList>
    </citation>
    <scope>NUCLEOTIDE SEQUENCE [LARGE SCALE GENOMIC DNA]</scope>
    <source>
        <strain evidence="6">ATCC 700200</strain>
    </source>
</reference>
<name>A0A1T4YRB4_9BACT</name>
<keyword evidence="6" id="KW-1185">Reference proteome</keyword>
<dbReference type="Pfam" id="PF00005">
    <property type="entry name" value="ABC_tran"/>
    <property type="match status" value="2"/>
</dbReference>
<dbReference type="InterPro" id="IPR003593">
    <property type="entry name" value="AAA+_ATPase"/>
</dbReference>
<dbReference type="PANTHER" id="PTHR42788:SF13">
    <property type="entry name" value="ALIPHATIC SULFONATES IMPORT ATP-BINDING PROTEIN SSUB"/>
    <property type="match status" value="1"/>
</dbReference>
<dbReference type="InterPro" id="IPR027417">
    <property type="entry name" value="P-loop_NTPase"/>
</dbReference>
<dbReference type="OrthoDB" id="9802264at2"/>
<dbReference type="RefSeq" id="WP_078815177.1">
    <property type="nucleotide sequence ID" value="NZ_FUYE01000016.1"/>
</dbReference>
<feature type="domain" description="ABC transporter" evidence="4">
    <location>
        <begin position="313"/>
        <end position="546"/>
    </location>
</feature>
<dbReference type="Proteomes" id="UP000190774">
    <property type="component" value="Unassembled WGS sequence"/>
</dbReference>
<gene>
    <name evidence="5" type="ORF">SAMN02745166_04025</name>
</gene>
<dbReference type="GO" id="GO:0016887">
    <property type="term" value="F:ATP hydrolysis activity"/>
    <property type="evidence" value="ECO:0007669"/>
    <property type="project" value="InterPro"/>
</dbReference>
<evidence type="ECO:0000256" key="1">
    <source>
        <dbReference type="ARBA" id="ARBA00022448"/>
    </source>
</evidence>
<evidence type="ECO:0000313" key="5">
    <source>
        <dbReference type="EMBL" id="SKB04270.1"/>
    </source>
</evidence>
<evidence type="ECO:0000259" key="4">
    <source>
        <dbReference type="PROSITE" id="PS50893"/>
    </source>
</evidence>
<organism evidence="5 6">
    <name type="scientific">Prosthecobacter debontii</name>
    <dbReference type="NCBI Taxonomy" id="48467"/>
    <lineage>
        <taxon>Bacteria</taxon>
        <taxon>Pseudomonadati</taxon>
        <taxon>Verrucomicrobiota</taxon>
        <taxon>Verrucomicrobiia</taxon>
        <taxon>Verrucomicrobiales</taxon>
        <taxon>Verrucomicrobiaceae</taxon>
        <taxon>Prosthecobacter</taxon>
    </lineage>
</organism>
<dbReference type="InterPro" id="IPR050166">
    <property type="entry name" value="ABC_transporter_ATP-bind"/>
</dbReference>
<keyword evidence="2" id="KW-0547">Nucleotide-binding</keyword>
<dbReference type="PANTHER" id="PTHR42788">
    <property type="entry name" value="TAURINE IMPORT ATP-BINDING PROTEIN-RELATED"/>
    <property type="match status" value="1"/>
</dbReference>
<feature type="domain" description="ABC transporter" evidence="4">
    <location>
        <begin position="6"/>
        <end position="237"/>
    </location>
</feature>
<dbReference type="PROSITE" id="PS50893">
    <property type="entry name" value="ABC_TRANSPORTER_2"/>
    <property type="match status" value="2"/>
</dbReference>
<evidence type="ECO:0000256" key="3">
    <source>
        <dbReference type="ARBA" id="ARBA00022840"/>
    </source>
</evidence>
<keyword evidence="3 5" id="KW-0067">ATP-binding</keyword>
<proteinExistence type="predicted"/>
<dbReference type="PROSITE" id="PS00211">
    <property type="entry name" value="ABC_TRANSPORTER_1"/>
    <property type="match status" value="2"/>
</dbReference>
<accession>A0A1T4YRB4</accession>
<evidence type="ECO:0000256" key="2">
    <source>
        <dbReference type="ARBA" id="ARBA00022741"/>
    </source>
</evidence>
<keyword evidence="1" id="KW-0813">Transport</keyword>
<sequence length="594" mass="64769">MSLIEIKHVNVGFGSSGQRTEVLRDLNLSIEEGELVAIVGYSGSGKTTLVNLIAGLVKPDQGQVLFDGKPVTGPGPERGLVFQTYALLPWLSVQGNVALAVDQVCQSETAEQRSTRVADAVDQVKLTPATRKLPRELSGGMRQRVSVARALSFAPRVLLLDEPLSALDALTRSELQDQILELKKRTGQTILLITNDVDEALYMADKVIPLTMGPAATLGAVEMIDKAHPRDRATLLADPKILASRTRLLDFLIAQRDDQAESSSIRALPEATPVDIRSSRPTFTFRWAPAHSAIQPVKAKDQTAPHGSGHGFVSISQLAKSYPTPRGEAVIVRDFNLNIQRGELVSIIGHSGCGKSTVLGMVAGLSSITHGGIIVDGREIDGAGPDRGMVFQSPNLLPWMSALENVMLGVRQVFYQLSKTEQKDIAAHYLETLGLGGSFDKKPGALSQGMRQRVGLARAFALQPKVLLLDEPFGMLDKLTKLELQDVLLNLRERTGTTAIMVTHDVDEAIYLSDQVVMMSDGPAATAAEILHIDLPRPRHRKLLMEQPEWHHYREHLLSFLEERAHLRGVTTHHRRADATLLRRAASLSLQAAA</sequence>
<dbReference type="AlphaFoldDB" id="A0A1T4YRB4"/>
<dbReference type="EMBL" id="FUYE01000016">
    <property type="protein sequence ID" value="SKB04270.1"/>
    <property type="molecule type" value="Genomic_DNA"/>
</dbReference>
<evidence type="ECO:0000313" key="6">
    <source>
        <dbReference type="Proteomes" id="UP000190774"/>
    </source>
</evidence>